<dbReference type="InterPro" id="IPR006439">
    <property type="entry name" value="HAD-SF_hydro_IA"/>
</dbReference>
<reference evidence="4" key="1">
    <citation type="submission" date="2018-05" db="EMBL/GenBank/DDBJ databases">
        <authorList>
            <person name="Lanie J.A."/>
            <person name="Ng W.-L."/>
            <person name="Kazmierczak K.M."/>
            <person name="Andrzejewski T.M."/>
            <person name="Davidsen T.M."/>
            <person name="Wayne K.J."/>
            <person name="Tettelin H."/>
            <person name="Glass J.I."/>
            <person name="Rusch D."/>
            <person name="Podicherti R."/>
            <person name="Tsui H.-C.T."/>
            <person name="Winkler M.E."/>
        </authorList>
    </citation>
    <scope>NUCLEOTIDE SEQUENCE</scope>
</reference>
<evidence type="ECO:0000256" key="2">
    <source>
        <dbReference type="ARBA" id="ARBA00022723"/>
    </source>
</evidence>
<dbReference type="InterPro" id="IPR023198">
    <property type="entry name" value="PGP-like_dom2"/>
</dbReference>
<gene>
    <name evidence="4" type="ORF">METZ01_LOCUS394984</name>
</gene>
<comment type="cofactor">
    <cofactor evidence="1">
        <name>Mg(2+)</name>
        <dbReference type="ChEBI" id="CHEBI:18420"/>
    </cofactor>
</comment>
<protein>
    <recommendedName>
        <fullName evidence="5">Hydrolase</fullName>
    </recommendedName>
</protein>
<evidence type="ECO:0008006" key="5">
    <source>
        <dbReference type="Google" id="ProtNLM"/>
    </source>
</evidence>
<organism evidence="4">
    <name type="scientific">marine metagenome</name>
    <dbReference type="NCBI Taxonomy" id="408172"/>
    <lineage>
        <taxon>unclassified sequences</taxon>
        <taxon>metagenomes</taxon>
        <taxon>ecological metagenomes</taxon>
    </lineage>
</organism>
<keyword evidence="3" id="KW-0460">Magnesium</keyword>
<dbReference type="Gene3D" id="1.10.150.240">
    <property type="entry name" value="Putative phosphatase, domain 2"/>
    <property type="match status" value="1"/>
</dbReference>
<dbReference type="Pfam" id="PF00702">
    <property type="entry name" value="Hydrolase"/>
    <property type="match status" value="1"/>
</dbReference>
<dbReference type="PANTHER" id="PTHR46193">
    <property type="entry name" value="6-PHOSPHOGLUCONATE PHOSPHATASE"/>
    <property type="match status" value="1"/>
</dbReference>
<dbReference type="SUPFAM" id="SSF56784">
    <property type="entry name" value="HAD-like"/>
    <property type="match status" value="1"/>
</dbReference>
<dbReference type="Gene3D" id="3.40.50.1000">
    <property type="entry name" value="HAD superfamily/HAD-like"/>
    <property type="match status" value="1"/>
</dbReference>
<evidence type="ECO:0000256" key="1">
    <source>
        <dbReference type="ARBA" id="ARBA00001946"/>
    </source>
</evidence>
<dbReference type="AlphaFoldDB" id="A0A382V6Q9"/>
<dbReference type="NCBIfam" id="TIGR01509">
    <property type="entry name" value="HAD-SF-IA-v3"/>
    <property type="match status" value="1"/>
</dbReference>
<dbReference type="GO" id="GO:0003824">
    <property type="term" value="F:catalytic activity"/>
    <property type="evidence" value="ECO:0007669"/>
    <property type="project" value="UniProtKB-ARBA"/>
</dbReference>
<dbReference type="GO" id="GO:0046872">
    <property type="term" value="F:metal ion binding"/>
    <property type="evidence" value="ECO:0007669"/>
    <property type="project" value="UniProtKB-KW"/>
</dbReference>
<evidence type="ECO:0000256" key="3">
    <source>
        <dbReference type="ARBA" id="ARBA00022842"/>
    </source>
</evidence>
<dbReference type="InterPro" id="IPR023214">
    <property type="entry name" value="HAD_sf"/>
</dbReference>
<proteinExistence type="predicted"/>
<keyword evidence="2" id="KW-0479">Metal-binding</keyword>
<dbReference type="EMBL" id="UINC01149573">
    <property type="protein sequence ID" value="SVD42130.1"/>
    <property type="molecule type" value="Genomic_DNA"/>
</dbReference>
<dbReference type="InterPro" id="IPR036412">
    <property type="entry name" value="HAD-like_sf"/>
</dbReference>
<accession>A0A382V6Q9</accession>
<dbReference type="PANTHER" id="PTHR46193:SF10">
    <property type="entry name" value="6-PHOSPHOGLUCONATE PHOSPHATASE"/>
    <property type="match status" value="1"/>
</dbReference>
<feature type="non-terminal residue" evidence="4">
    <location>
        <position position="1"/>
    </location>
</feature>
<dbReference type="InterPro" id="IPR051600">
    <property type="entry name" value="Beta-PGM-like"/>
</dbReference>
<sequence length="199" mass="21759">ANRILAETLTREGYPCTFAESVLRFVGLDLPAIIHQVERELGQKLSNGFYERLRADTDAAFCKHLRPVPGINAALDRILPPKCVASSGPPEKIKLSLDLTGLRHHFGEALFSAHQVPRGKPHPDLFFHAAHHFNVHPRECVVIEDSVPGVTSARTAGMAVFGYAGGDHVPPGHAKCLTQAGAEPFFKMDLLPSLLEQLF</sequence>
<evidence type="ECO:0000313" key="4">
    <source>
        <dbReference type="EMBL" id="SVD42130.1"/>
    </source>
</evidence>
<name>A0A382V6Q9_9ZZZZ</name>